<dbReference type="Gene3D" id="3.60.10.10">
    <property type="entry name" value="Endonuclease/exonuclease/phosphatase"/>
    <property type="match status" value="1"/>
</dbReference>
<evidence type="ECO:0000259" key="1">
    <source>
        <dbReference type="Pfam" id="PF03372"/>
    </source>
</evidence>
<dbReference type="AlphaFoldDB" id="A0A644V1G7"/>
<reference evidence="2" key="1">
    <citation type="submission" date="2019-08" db="EMBL/GenBank/DDBJ databases">
        <authorList>
            <person name="Kucharzyk K."/>
            <person name="Murdoch R.W."/>
            <person name="Higgins S."/>
            <person name="Loffler F."/>
        </authorList>
    </citation>
    <scope>NUCLEOTIDE SEQUENCE</scope>
</reference>
<evidence type="ECO:0000313" key="2">
    <source>
        <dbReference type="EMBL" id="MPL85179.1"/>
    </source>
</evidence>
<dbReference type="GO" id="GO:0003824">
    <property type="term" value="F:catalytic activity"/>
    <property type="evidence" value="ECO:0007669"/>
    <property type="project" value="InterPro"/>
</dbReference>
<gene>
    <name evidence="2" type="ORF">SDC9_31147</name>
</gene>
<sequence length="556" mass="61612">MHLPPLRIKIRIVSIFIGILLGVHSFEIQGKTLQLKVTTLNTEWLSCPDNGPQDDELQINNIASVISMMQPDIIVLQEVGTSNDYATIDTLLSKLGDEWSGSVNSNSDNNCGQNLGIIYRKLKIQLVGSSVLSSGMSSQGNSYYYNWSSGRYPVSYNVHVVDGNTRIPLTIVNLHAKAMSDETSYTRRKGASEGLKAILDGSTYNTKNLIMIGDFNDYLTGSQCYTCGDSPYKNFMDDTENYGGLTTGLMNPYYSNPVIDNIVISNELFENYVPNSAFQEVSATNTIANYRNTTSDHTPISALFNFQVEGTDPDSVSCENMAFSETFASDLGGFIPFSVNGMQTWYWRNIYGACISGYSGGINNENEDWLVSPVFNLSKMQSAVLSFDHALNFAQIETDKLANHTLWISTDYVEGNPNAATWTQLTIPVMPPGNNWTYVNSGNIDIPQQFMKENVRFTFKYLSSTTTAGTWEIKNLHFNATCTISAVAEMSFNSFAYGMNRQIKIKVNQLSPVSIYDIMGRNVFSGVVASDINIPVSRPGVYLVRTGNDNHKVVVK</sequence>
<dbReference type="SUPFAM" id="SSF56219">
    <property type="entry name" value="DNase I-like"/>
    <property type="match status" value="1"/>
</dbReference>
<proteinExistence type="predicted"/>
<dbReference type="NCBIfam" id="TIGR04183">
    <property type="entry name" value="Por_Secre_tail"/>
    <property type="match status" value="1"/>
</dbReference>
<protein>
    <recommendedName>
        <fullName evidence="1">Endonuclease/exonuclease/phosphatase domain-containing protein</fullName>
    </recommendedName>
</protein>
<dbReference type="Pfam" id="PF03372">
    <property type="entry name" value="Exo_endo_phos"/>
    <property type="match status" value="1"/>
</dbReference>
<comment type="caution">
    <text evidence="2">The sequence shown here is derived from an EMBL/GenBank/DDBJ whole genome shotgun (WGS) entry which is preliminary data.</text>
</comment>
<name>A0A644V1G7_9ZZZZ</name>
<feature type="domain" description="Endonuclease/exonuclease/phosphatase" evidence="1">
    <location>
        <begin position="40"/>
        <end position="227"/>
    </location>
</feature>
<dbReference type="NCBIfam" id="NF038128">
    <property type="entry name" value="choice_anch_J"/>
    <property type="match status" value="1"/>
</dbReference>
<dbReference type="EMBL" id="VSSQ01000201">
    <property type="protein sequence ID" value="MPL85179.1"/>
    <property type="molecule type" value="Genomic_DNA"/>
</dbReference>
<dbReference type="InterPro" id="IPR026444">
    <property type="entry name" value="Secre_tail"/>
</dbReference>
<accession>A0A644V1G7</accession>
<dbReference type="InterPro" id="IPR036691">
    <property type="entry name" value="Endo/exonu/phosph_ase_sf"/>
</dbReference>
<dbReference type="InterPro" id="IPR005135">
    <property type="entry name" value="Endo/exonuclease/phosphatase"/>
</dbReference>
<organism evidence="2">
    <name type="scientific">bioreactor metagenome</name>
    <dbReference type="NCBI Taxonomy" id="1076179"/>
    <lineage>
        <taxon>unclassified sequences</taxon>
        <taxon>metagenomes</taxon>
        <taxon>ecological metagenomes</taxon>
    </lineage>
</organism>